<organism evidence="3 4">
    <name type="scientific">Nocardia cyriacigeorgica</name>
    <dbReference type="NCBI Taxonomy" id="135487"/>
    <lineage>
        <taxon>Bacteria</taxon>
        <taxon>Bacillati</taxon>
        <taxon>Actinomycetota</taxon>
        <taxon>Actinomycetes</taxon>
        <taxon>Mycobacteriales</taxon>
        <taxon>Nocardiaceae</taxon>
        <taxon>Nocardia</taxon>
    </lineage>
</organism>
<keyword evidence="1" id="KW-0812">Transmembrane</keyword>
<evidence type="ECO:0000256" key="2">
    <source>
        <dbReference type="SAM" id="SignalP"/>
    </source>
</evidence>
<dbReference type="RefSeq" id="WP_146088988.1">
    <property type="nucleotide sequence ID" value="NZ_CP026746.1"/>
</dbReference>
<dbReference type="GeneID" id="57067676"/>
<dbReference type="EMBL" id="JAAGVB010000008">
    <property type="protein sequence ID" value="NEW32361.1"/>
    <property type="molecule type" value="Genomic_DNA"/>
</dbReference>
<keyword evidence="2" id="KW-0732">Signal</keyword>
<keyword evidence="1" id="KW-0472">Membrane</keyword>
<accession>A0A6P1CIC1</accession>
<dbReference type="Proteomes" id="UP000471166">
    <property type="component" value="Unassembled WGS sequence"/>
</dbReference>
<evidence type="ECO:0000313" key="4">
    <source>
        <dbReference type="Proteomes" id="UP000471166"/>
    </source>
</evidence>
<dbReference type="AlphaFoldDB" id="A0A6P1CIC1"/>
<gene>
    <name evidence="3" type="ORF">GV791_07280</name>
</gene>
<protein>
    <recommendedName>
        <fullName evidence="5">DUF2946 domain-containing protein</fullName>
    </recommendedName>
</protein>
<evidence type="ECO:0000313" key="3">
    <source>
        <dbReference type="EMBL" id="NEW32361.1"/>
    </source>
</evidence>
<feature type="signal peptide" evidence="2">
    <location>
        <begin position="1"/>
        <end position="22"/>
    </location>
</feature>
<evidence type="ECO:0000256" key="1">
    <source>
        <dbReference type="SAM" id="Phobius"/>
    </source>
</evidence>
<sequence length="151" mass="15337">MTARRAALLRLAVALSAFVAIALVHGAQCQTGMPMTMAHSAAMVGGVAGQCGGAQVGDAGIHEHDHGPDSGVGVQAADTPLTVADDAVPAPPVGLVMACLAAFLAMLATLAFPRRDVVATVLRRAPDVAMIRVRAVLPRAPTLAELCVLRT</sequence>
<proteinExistence type="predicted"/>
<name>A0A6P1CIC1_9NOCA</name>
<comment type="caution">
    <text evidence="3">The sequence shown here is derived from an EMBL/GenBank/DDBJ whole genome shotgun (WGS) entry which is preliminary data.</text>
</comment>
<feature type="transmembrane region" description="Helical" evidence="1">
    <location>
        <begin position="93"/>
        <end position="113"/>
    </location>
</feature>
<reference evidence="3 4" key="1">
    <citation type="submission" date="2020-01" db="EMBL/GenBank/DDBJ databases">
        <title>Genetics and antimicrobial susceptibilities of Nocardia species isolated from the soil; a comparison with species isolated from humans.</title>
        <authorList>
            <person name="Carrasco G."/>
            <person name="Monzon S."/>
            <person name="Sansegundo M."/>
            <person name="Garcia E."/>
            <person name="Garrido N."/>
            <person name="Medina M.J."/>
            <person name="Villalon P."/>
            <person name="Ramirez-Arocha A.C."/>
            <person name="Jimenez P."/>
            <person name="Cuesta I."/>
            <person name="Valdezate S."/>
        </authorList>
    </citation>
    <scope>NUCLEOTIDE SEQUENCE [LARGE SCALE GENOMIC DNA]</scope>
    <source>
        <strain evidence="3 4">CNM20110626</strain>
    </source>
</reference>
<keyword evidence="1" id="KW-1133">Transmembrane helix</keyword>
<evidence type="ECO:0008006" key="5">
    <source>
        <dbReference type="Google" id="ProtNLM"/>
    </source>
</evidence>
<feature type="chain" id="PRO_5038777708" description="DUF2946 domain-containing protein" evidence="2">
    <location>
        <begin position="23"/>
        <end position="151"/>
    </location>
</feature>